<dbReference type="Proteomes" id="UP000228535">
    <property type="component" value="Unassembled WGS sequence"/>
</dbReference>
<feature type="chain" id="PRO_5014767213" description="Lipoprotein" evidence="1">
    <location>
        <begin position="24"/>
        <end position="148"/>
    </location>
</feature>
<dbReference type="EMBL" id="PGFA01000001">
    <property type="protein sequence ID" value="PJJ61236.1"/>
    <property type="molecule type" value="Genomic_DNA"/>
</dbReference>
<evidence type="ECO:0000313" key="2">
    <source>
        <dbReference type="EMBL" id="PJJ61236.1"/>
    </source>
</evidence>
<evidence type="ECO:0000256" key="1">
    <source>
        <dbReference type="SAM" id="SignalP"/>
    </source>
</evidence>
<reference evidence="2 3" key="1">
    <citation type="submission" date="2017-11" db="EMBL/GenBank/DDBJ databases">
        <title>Genomic Encyclopedia of Archaeal and Bacterial Type Strains, Phase II (KMG-II): From Individual Species to Whole Genera.</title>
        <authorList>
            <person name="Goeker M."/>
        </authorList>
    </citation>
    <scope>NUCLEOTIDE SEQUENCE [LARGE SCALE GENOMIC DNA]</scope>
    <source>
        <strain evidence="2 3">DSM 11115</strain>
    </source>
</reference>
<keyword evidence="1" id="KW-0732">Signal</keyword>
<gene>
    <name evidence="2" type="ORF">CLV45_2674</name>
</gene>
<comment type="caution">
    <text evidence="2">The sequence shown here is derived from an EMBL/GenBank/DDBJ whole genome shotgun (WGS) entry which is preliminary data.</text>
</comment>
<keyword evidence="3" id="KW-1185">Reference proteome</keyword>
<name>A0A2M9BTH0_9BACT</name>
<dbReference type="RefSeq" id="WP_100336847.1">
    <property type="nucleotide sequence ID" value="NZ_PGFA01000001.1"/>
</dbReference>
<evidence type="ECO:0000313" key="3">
    <source>
        <dbReference type="Proteomes" id="UP000228535"/>
    </source>
</evidence>
<evidence type="ECO:0008006" key="4">
    <source>
        <dbReference type="Google" id="ProtNLM"/>
    </source>
</evidence>
<accession>A0A2M9BTH0</accession>
<proteinExistence type="predicted"/>
<organism evidence="2 3">
    <name type="scientific">Hymenobacter chitinivorans DSM 11115</name>
    <dbReference type="NCBI Taxonomy" id="1121954"/>
    <lineage>
        <taxon>Bacteria</taxon>
        <taxon>Pseudomonadati</taxon>
        <taxon>Bacteroidota</taxon>
        <taxon>Cytophagia</taxon>
        <taxon>Cytophagales</taxon>
        <taxon>Hymenobacteraceae</taxon>
        <taxon>Hymenobacter</taxon>
    </lineage>
</organism>
<sequence length="148" mass="15141">MTTKFVSTCLLAAALLSGCSKDAQVVPSGIDNSKTEITVLVSEKGAPSYALSEAHVLSANYQSAVSSMTIVGKLNNGKAVQLDFSRNPGSTAPNTTTNVLEAYLDGASGTDASGTTTYNTTAKTVDGSFTATFPSTGTIKGSFTKVQL</sequence>
<dbReference type="OrthoDB" id="9885853at2"/>
<dbReference type="PROSITE" id="PS51257">
    <property type="entry name" value="PROKAR_LIPOPROTEIN"/>
    <property type="match status" value="1"/>
</dbReference>
<protein>
    <recommendedName>
        <fullName evidence="4">Lipoprotein</fullName>
    </recommendedName>
</protein>
<feature type="signal peptide" evidence="1">
    <location>
        <begin position="1"/>
        <end position="23"/>
    </location>
</feature>
<dbReference type="AlphaFoldDB" id="A0A2M9BTH0"/>